<dbReference type="SUPFAM" id="SSF53098">
    <property type="entry name" value="Ribonuclease H-like"/>
    <property type="match status" value="1"/>
</dbReference>
<name>A0AAV8VT55_9CUCU</name>
<evidence type="ECO:0000256" key="5">
    <source>
        <dbReference type="ARBA" id="ARBA00023242"/>
    </source>
</evidence>
<evidence type="ECO:0000256" key="3">
    <source>
        <dbReference type="ARBA" id="ARBA00022771"/>
    </source>
</evidence>
<keyword evidence="2" id="KW-0479">Metal-binding</keyword>
<dbReference type="PANTHER" id="PTHR46481:SF10">
    <property type="entry name" value="ZINC FINGER BED DOMAIN-CONTAINING PROTEIN 39"/>
    <property type="match status" value="1"/>
</dbReference>
<evidence type="ECO:0000313" key="7">
    <source>
        <dbReference type="Proteomes" id="UP001159042"/>
    </source>
</evidence>
<dbReference type="AlphaFoldDB" id="A0AAV8VT55"/>
<proteinExistence type="predicted"/>
<comment type="caution">
    <text evidence="6">The sequence shown here is derived from an EMBL/GenBank/DDBJ whole genome shotgun (WGS) entry which is preliminary data.</text>
</comment>
<evidence type="ECO:0008006" key="8">
    <source>
        <dbReference type="Google" id="ProtNLM"/>
    </source>
</evidence>
<dbReference type="EMBL" id="JANEYG010000036">
    <property type="protein sequence ID" value="KAJ8917091.1"/>
    <property type="molecule type" value="Genomic_DNA"/>
</dbReference>
<dbReference type="PANTHER" id="PTHR46481">
    <property type="entry name" value="ZINC FINGER BED DOMAIN-CONTAINING PROTEIN 4"/>
    <property type="match status" value="1"/>
</dbReference>
<keyword evidence="3" id="KW-0863">Zinc-finger</keyword>
<dbReference type="InterPro" id="IPR052035">
    <property type="entry name" value="ZnF_BED_domain_contain"/>
</dbReference>
<evidence type="ECO:0000256" key="2">
    <source>
        <dbReference type="ARBA" id="ARBA00022723"/>
    </source>
</evidence>
<keyword evidence="7" id="KW-1185">Reference proteome</keyword>
<organism evidence="6 7">
    <name type="scientific">Exocentrus adspersus</name>
    <dbReference type="NCBI Taxonomy" id="1586481"/>
    <lineage>
        <taxon>Eukaryota</taxon>
        <taxon>Metazoa</taxon>
        <taxon>Ecdysozoa</taxon>
        <taxon>Arthropoda</taxon>
        <taxon>Hexapoda</taxon>
        <taxon>Insecta</taxon>
        <taxon>Pterygota</taxon>
        <taxon>Neoptera</taxon>
        <taxon>Endopterygota</taxon>
        <taxon>Coleoptera</taxon>
        <taxon>Polyphaga</taxon>
        <taxon>Cucujiformia</taxon>
        <taxon>Chrysomeloidea</taxon>
        <taxon>Cerambycidae</taxon>
        <taxon>Lamiinae</taxon>
        <taxon>Acanthocinini</taxon>
        <taxon>Exocentrus</taxon>
    </lineage>
</organism>
<dbReference type="GO" id="GO:0008270">
    <property type="term" value="F:zinc ion binding"/>
    <property type="evidence" value="ECO:0007669"/>
    <property type="project" value="UniProtKB-KW"/>
</dbReference>
<evidence type="ECO:0000256" key="4">
    <source>
        <dbReference type="ARBA" id="ARBA00022833"/>
    </source>
</evidence>
<comment type="subcellular location">
    <subcellularLocation>
        <location evidence="1">Nucleus</location>
    </subcellularLocation>
</comment>
<dbReference type="GO" id="GO:0005634">
    <property type="term" value="C:nucleus"/>
    <property type="evidence" value="ECO:0007669"/>
    <property type="project" value="UniProtKB-SubCell"/>
</dbReference>
<sequence length="197" mass="22065">KGLGLKDSSNKLYRAMNCQTALMTQKIVPDIYNRISQKIKTNITKAVAVSVTFDIWTCLRNNSSFLSFTAHWLSPEFQFQHGVLAMKPFSGSHTGENIGNEFSAITALWDIQQSKIHVLVHDSGANMVKGVQVAEYDSVRCFIHSFQRVVIESLKIQADIMDMIAKGTKGLAQEELLAIQKELSLPEHQLAQDINTR</sequence>
<dbReference type="InterPro" id="IPR012337">
    <property type="entry name" value="RNaseH-like_sf"/>
</dbReference>
<keyword evidence="5" id="KW-0539">Nucleus</keyword>
<keyword evidence="4" id="KW-0862">Zinc</keyword>
<gene>
    <name evidence="6" type="ORF">NQ315_013010</name>
</gene>
<accession>A0AAV8VT55</accession>
<reference evidence="6 7" key="1">
    <citation type="journal article" date="2023" name="Insect Mol. Biol.">
        <title>Genome sequencing provides insights into the evolution of gene families encoding plant cell wall-degrading enzymes in longhorned beetles.</title>
        <authorList>
            <person name="Shin N.R."/>
            <person name="Okamura Y."/>
            <person name="Kirsch R."/>
            <person name="Pauchet Y."/>
        </authorList>
    </citation>
    <scope>NUCLEOTIDE SEQUENCE [LARGE SCALE GENOMIC DNA]</scope>
    <source>
        <strain evidence="6">EAD_L_NR</strain>
    </source>
</reference>
<protein>
    <recommendedName>
        <fullName evidence="8">Transposase</fullName>
    </recommendedName>
</protein>
<evidence type="ECO:0000313" key="6">
    <source>
        <dbReference type="EMBL" id="KAJ8917091.1"/>
    </source>
</evidence>
<dbReference type="Proteomes" id="UP001159042">
    <property type="component" value="Unassembled WGS sequence"/>
</dbReference>
<evidence type="ECO:0000256" key="1">
    <source>
        <dbReference type="ARBA" id="ARBA00004123"/>
    </source>
</evidence>
<feature type="non-terminal residue" evidence="6">
    <location>
        <position position="1"/>
    </location>
</feature>